<reference evidence="3 5" key="2">
    <citation type="submission" date="2019-10" db="EMBL/GenBank/DDBJ databases">
        <authorList>
            <person name="Karimi E."/>
        </authorList>
    </citation>
    <scope>NUCLEOTIDE SEQUENCE [LARGE SCALE GENOMIC DNA]</scope>
    <source>
        <strain evidence="3">Sphingobacterium sp. 8BC</strain>
    </source>
</reference>
<dbReference type="EMBL" id="CABWMV010000007">
    <property type="protein sequence ID" value="VXC68618.1"/>
    <property type="molecule type" value="Genomic_DNA"/>
</dbReference>
<evidence type="ECO:0000313" key="3">
    <source>
        <dbReference type="EMBL" id="VXC68618.1"/>
    </source>
</evidence>
<dbReference type="AlphaFoldDB" id="A0A2X2L0A3"/>
<dbReference type="RefSeq" id="WP_070561335.1">
    <property type="nucleotide sequence ID" value="NZ_CP068086.1"/>
</dbReference>
<dbReference type="Proteomes" id="UP000432350">
    <property type="component" value="Unassembled WGS sequence"/>
</dbReference>
<organism evidence="2 4">
    <name type="scientific">Sphingobacterium multivorum</name>
    <dbReference type="NCBI Taxonomy" id="28454"/>
    <lineage>
        <taxon>Bacteria</taxon>
        <taxon>Pseudomonadati</taxon>
        <taxon>Bacteroidota</taxon>
        <taxon>Sphingobacteriia</taxon>
        <taxon>Sphingobacteriales</taxon>
        <taxon>Sphingobacteriaceae</taxon>
        <taxon>Sphingobacterium</taxon>
    </lineage>
</organism>
<evidence type="ECO:0000313" key="2">
    <source>
        <dbReference type="EMBL" id="SPZ87559.1"/>
    </source>
</evidence>
<feature type="coiled-coil region" evidence="1">
    <location>
        <begin position="111"/>
        <end position="138"/>
    </location>
</feature>
<evidence type="ECO:0000256" key="1">
    <source>
        <dbReference type="SAM" id="Coils"/>
    </source>
</evidence>
<evidence type="ECO:0000313" key="5">
    <source>
        <dbReference type="Proteomes" id="UP000432350"/>
    </source>
</evidence>
<dbReference type="Proteomes" id="UP000251241">
    <property type="component" value="Unassembled WGS sequence"/>
</dbReference>
<name>A0A2X2L0A3_SPHMU</name>
<protein>
    <submittedName>
        <fullName evidence="2">Uncharacterized protein</fullName>
    </submittedName>
</protein>
<keyword evidence="1" id="KW-0175">Coiled coil</keyword>
<dbReference type="EMBL" id="UAUU01000009">
    <property type="protein sequence ID" value="SPZ87559.1"/>
    <property type="molecule type" value="Genomic_DNA"/>
</dbReference>
<reference evidence="2 4" key="1">
    <citation type="submission" date="2018-06" db="EMBL/GenBank/DDBJ databases">
        <authorList>
            <consortium name="Pathogen Informatics"/>
            <person name="Doyle S."/>
        </authorList>
    </citation>
    <scope>NUCLEOTIDE SEQUENCE [LARGE SCALE GENOMIC DNA]</scope>
    <source>
        <strain evidence="2 4">NCTC11343</strain>
    </source>
</reference>
<gene>
    <name evidence="2" type="ORF">NCTC11343_02984</name>
    <name evidence="3" type="ORF">SPHINGO8BC_150481</name>
</gene>
<dbReference type="GeneID" id="97182886"/>
<proteinExistence type="predicted"/>
<accession>A0A2X2L0A3</accession>
<sequence length="138" mass="15419">MSSFLTRIKVIADREGLSVTAFETAVGASRGVFTRALTNNTDVQAKWLVSIVEKYPAYSSEWLLKGEGEMLKPVLAQEEEKEGYVTNEIEGVTNAVVNSLRQVISSQNITIKSQEKTIISLERLLSIQEQEIKSLRNK</sequence>
<accession>A0A654AMB1</accession>
<evidence type="ECO:0000313" key="4">
    <source>
        <dbReference type="Proteomes" id="UP000251241"/>
    </source>
</evidence>